<dbReference type="RefSeq" id="WP_008168503.1">
    <property type="nucleotide sequence ID" value="NZ_AGUF01000089.1"/>
</dbReference>
<evidence type="ECO:0000259" key="2">
    <source>
        <dbReference type="PROSITE" id="PS51208"/>
    </source>
</evidence>
<protein>
    <submittedName>
        <fullName evidence="3">Outer membrane autotransporter barrel domain-containing protein 4</fullName>
    </submittedName>
</protein>
<dbReference type="eggNOG" id="COG4625">
    <property type="taxonomic scope" value="Bacteria"/>
</dbReference>
<proteinExistence type="predicted"/>
<evidence type="ECO:0000256" key="1">
    <source>
        <dbReference type="SAM" id="MobiDB-lite"/>
    </source>
</evidence>
<organism evidence="3 4">
    <name type="scientific">Achromobacter arsenitoxydans SY8</name>
    <dbReference type="NCBI Taxonomy" id="477184"/>
    <lineage>
        <taxon>Bacteria</taxon>
        <taxon>Pseudomonadati</taxon>
        <taxon>Pseudomonadota</taxon>
        <taxon>Betaproteobacteria</taxon>
        <taxon>Burkholderiales</taxon>
        <taxon>Alcaligenaceae</taxon>
        <taxon>Achromobacter</taxon>
    </lineage>
</organism>
<dbReference type="Gene3D" id="2.40.128.130">
    <property type="entry name" value="Autotransporter beta-domain"/>
    <property type="match status" value="1"/>
</dbReference>
<dbReference type="STRING" id="477184.KYC_27348"/>
<dbReference type="InterPro" id="IPR005546">
    <property type="entry name" value="Autotransporte_beta"/>
</dbReference>
<dbReference type="OrthoDB" id="8644697at2"/>
<dbReference type="SUPFAM" id="SSF103515">
    <property type="entry name" value="Autotransporter"/>
    <property type="match status" value="1"/>
</dbReference>
<feature type="domain" description="Autotransporter" evidence="2">
    <location>
        <begin position="928"/>
        <end position="1208"/>
    </location>
</feature>
<reference evidence="3 4" key="1">
    <citation type="journal article" date="2012" name="J. Bacteriol.">
        <title>Genome sequence of the highly efficient arsenite-oxidizing bacterium Achromobacter arsenitoxydans SY8.</title>
        <authorList>
            <person name="Li X."/>
            <person name="Hu Y."/>
            <person name="Gong J."/>
            <person name="Lin Y."/>
            <person name="Johnstone L."/>
            <person name="Rensing C."/>
            <person name="Wang G."/>
        </authorList>
    </citation>
    <scope>NUCLEOTIDE SEQUENCE [LARGE SCALE GENOMIC DNA]</scope>
    <source>
        <strain evidence="3 4">SY8</strain>
    </source>
</reference>
<sequence length="1208" mass="117174">MIGTGEAIGGSLQSALGGSGGAGNTGGAASLVMQGSSIATSGDSANAILVQSVGGGGGAGGVGSATGRSVNTDANVSLSIALGGAGSSGGDGGIASLAIDPTSSVTTQGDGARAALVQSIGGGGGASQGGQVGLQLQASEEDSSTDVEGSVQVGRGGGGGGNGGALSLNSGGRITTYGADADGLLAQSIGGSGGLGGSVGGDSGATSVLAAVDDGGTTYKFDVYVGGSGGAGGAGGAIGSAAAPAALGGATQTYGDYADAVVLQSIGGGGGAGGASTVSSSVSTSNVTLAVGGRGGNGGSGGAITAWLDDNGGNGFNTAGYGASGIVLQSIGGGGGMAGSGSPQARGQMLLGGTNGNGGSVTIGSGSWANIQTKGDSAYGLVVQSIGGGGGIAMAGSTGSAARPGSQQFDMTAGNTTGSGDGGIINVSTGLDLNTYGDRAIGVVVQSIGGGGGIATSGSANGAGVIALGSQRTESFGPSGWTVSLDLSGNITTAGAGAHGIAAQSIGGGGGILGDVSQAIQFNPQGFARQSIAANSDGGGGGMVNIAFNGSLTTRGDNAHGIVAQSIGGGGGLAGGAQGGFAGSIGPGGTSSIVQVKQWGELQATGAGSAGIFAQSDSGSYYQGPVAIEINGKVQGGSGSGSGVWIASGKDNQLIVNAGGSLGASSGVAVRYNGQGSTSAGNVLTIENFGALSGSVLCSTADDGNACTLNNHVGAEAADAVAYNANVRNDGLIVIGKPGQFQTLTVSGSLTQSASGVLRANVDFDALRSSRMVVQGDAYLAGGMDVLPQALLPNRELVVLTAQGSSQGTLTAVDSPVFNYETRQAGPDTRVRVESADFNAASMSLKQNQTQVANNLQRIWDAGGNSALAPLFAQLDLASRQGAGAYRDSVGSLSPGVTLAPAVQSAANLGQFTSAMMSCPAFTGTDAMTGEQNCVWGQVSGRATNQDASRGTSGFNYDTVTYQFGGQREVSPGWFVGGSFAYENSRVRARDGGVSGNGDSGYAGVVLKREAGPWVFSAALGGGYGGYSMDRSIDIAGYQDSLSSRPDVYGFNARLRAARTFTHGSMYVKPYVDLDFSYSRMPGYRESGENPLALSVDGSDQFIMGLSPMVEIGGRSELGGGAMLRPFMYAGATFLSQDDWTSSARLRGAPGGSGSFDTSIPIDDVVGKIGAGLQVMKAGGIDFRLQYEGQFSQHVSSNSATLKVSVPF</sequence>
<dbReference type="PATRIC" id="fig|477184.5.peg.5366"/>
<dbReference type="InterPro" id="IPR036709">
    <property type="entry name" value="Autotransporte_beta_dom_sf"/>
</dbReference>
<dbReference type="Pfam" id="PF03797">
    <property type="entry name" value="Autotransporter"/>
    <property type="match status" value="1"/>
</dbReference>
<comment type="caution">
    <text evidence="3">The sequence shown here is derived from an EMBL/GenBank/DDBJ whole genome shotgun (WGS) entry which is preliminary data.</text>
</comment>
<feature type="compositionally biased region" description="Gly residues" evidence="1">
    <location>
        <begin position="154"/>
        <end position="164"/>
    </location>
</feature>
<dbReference type="AlphaFoldDB" id="H0FFA2"/>
<name>H0FFA2_9BURK</name>
<feature type="region of interest" description="Disordered" evidence="1">
    <location>
        <begin position="138"/>
        <end position="164"/>
    </location>
</feature>
<evidence type="ECO:0000313" key="4">
    <source>
        <dbReference type="Proteomes" id="UP000003113"/>
    </source>
</evidence>
<dbReference type="Proteomes" id="UP000003113">
    <property type="component" value="Unassembled WGS sequence"/>
</dbReference>
<evidence type="ECO:0000313" key="3">
    <source>
        <dbReference type="EMBL" id="EHK62994.1"/>
    </source>
</evidence>
<gene>
    <name evidence="3" type="ORF">KYC_27348</name>
</gene>
<dbReference type="SMART" id="SM00869">
    <property type="entry name" value="Autotransporter"/>
    <property type="match status" value="1"/>
</dbReference>
<accession>H0FFA2</accession>
<dbReference type="PROSITE" id="PS51208">
    <property type="entry name" value="AUTOTRANSPORTER"/>
    <property type="match status" value="1"/>
</dbReference>
<dbReference type="EMBL" id="AGUF01000089">
    <property type="protein sequence ID" value="EHK62994.1"/>
    <property type="molecule type" value="Genomic_DNA"/>
</dbReference>
<keyword evidence="4" id="KW-1185">Reference proteome</keyword>